<dbReference type="PANTHER" id="PTHR30572:SF4">
    <property type="entry name" value="ABC TRANSPORTER PERMEASE YTRF"/>
    <property type="match status" value="1"/>
</dbReference>
<reference evidence="10 11" key="1">
    <citation type="journal article" date="2015" name="Genome Announc.">
        <title>Virulence Factor Genes Detected in the Complete Genome Sequence of Corynebacterium uterequi DSM 45634, Isolated from the Uterus of a Maiden Mare.</title>
        <authorList>
            <person name="Ruckert C."/>
            <person name="Kriete M."/>
            <person name="Jaenicke S."/>
            <person name="Winkler A."/>
            <person name="Tauch A."/>
        </authorList>
    </citation>
    <scope>NUCLEOTIDE SEQUENCE [LARGE SCALE GENOMIC DNA]</scope>
    <source>
        <strain evidence="10 11">DSM 45634</strain>
    </source>
</reference>
<evidence type="ECO:0000259" key="9">
    <source>
        <dbReference type="Pfam" id="PF12704"/>
    </source>
</evidence>
<evidence type="ECO:0000256" key="7">
    <source>
        <dbReference type="SAM" id="Phobius"/>
    </source>
</evidence>
<dbReference type="Proteomes" id="UP000035548">
    <property type="component" value="Chromosome"/>
</dbReference>
<sequence length="856" mass="88650">MARSTMTKMSLRTIAAHKLRLGLTVLAVVLGTAFISGAFMFTNTLSQAFDAAINNTYRGVDAVASSADPTQLLTLDDARAVAEDPQVSRVTLPSQTTVVIARRSGEELTSLQTAGGASYIGIWYPADQAIGEQLSIVEGRGPATADEVVINAAAAQAHGVAVGDEVVIVDPASRHNARVSGIYDTELDQPFLVQLRTTEAGYLEHYTDGEHVGQILVDGAGDPEQLVSHLSATYPHLTIETGQALADETAKTIQSALSFVNYFLIAFGVVALLVGTFLIANTFSMIVAQRTKEFALLRALGASRRQITRSVVGEAIVIGVLGSSLGVVAGAGLVAAIRAFMASQGSSLPGGGLGWSTGSVVVPIVLGTAVTVFSAWSPARRAGRVQPVEAMRSQETASEQSLFLRTLVGIVVLALGLGAALAGAIIEQWSTGQRALCVGTGAVALIGGFYLAGPALSMPVVPTFGRVIGWPFKAVGRLASTNTLRNPRRTSATAFALALGIALVTVIGMLGSTMKSSISDVLDTDVSTDYLLTGPITGSFPVPNDVPETAQSIAGVGSVTSYLTAPVTVGGYYDIAVGAYGATSVMDGNPANMLNLTMASGSADISDGGVLVSAEKAAELGWQVGDSVELAFAEPVLPPVPVEIVGTFEPHDLLRSFVVSQVDVEQLGLTEEAERLVRVGVNAAPGVAPETLREPLNEAMRDFVVVEVLTEDEFAGVAGRSVNDMLAVLYALLSLAIIIAVLGIVNTLTLSVIERRQEFGMLRAVGSQRSQIRRMVSLESVQVAVFGAASGLAIGGLLGWAFITVLAEQGLDGEVGVPWLLMAVVLAGSIAVGLLAAVLPARRAAATPPLEAIAGE</sequence>
<feature type="domain" description="MacB-like periplasmic core" evidence="9">
    <location>
        <begin position="491"/>
        <end position="697"/>
    </location>
</feature>
<feature type="transmembrane region" description="Helical" evidence="7">
    <location>
        <begin position="315"/>
        <end position="341"/>
    </location>
</feature>
<evidence type="ECO:0000256" key="1">
    <source>
        <dbReference type="ARBA" id="ARBA00004651"/>
    </source>
</evidence>
<feature type="transmembrane region" description="Helical" evidence="7">
    <location>
        <begin position="492"/>
        <end position="511"/>
    </location>
</feature>
<dbReference type="AlphaFoldDB" id="A0A0G3HIM3"/>
<dbReference type="GO" id="GO:0005886">
    <property type="term" value="C:plasma membrane"/>
    <property type="evidence" value="ECO:0007669"/>
    <property type="project" value="UniProtKB-SubCell"/>
</dbReference>
<dbReference type="Pfam" id="PF02687">
    <property type="entry name" value="FtsX"/>
    <property type="match status" value="2"/>
</dbReference>
<feature type="transmembrane region" description="Helical" evidence="7">
    <location>
        <begin position="783"/>
        <end position="807"/>
    </location>
</feature>
<feature type="transmembrane region" description="Helical" evidence="7">
    <location>
        <begin position="819"/>
        <end position="839"/>
    </location>
</feature>
<accession>A0A0G3HIM3</accession>
<dbReference type="STRING" id="1072256.CUTER_09055"/>
<feature type="domain" description="ABC3 transporter permease C-terminal" evidence="8">
    <location>
        <begin position="266"/>
        <end position="387"/>
    </location>
</feature>
<feature type="transmembrane region" description="Helical" evidence="7">
    <location>
        <begin position="353"/>
        <end position="376"/>
    </location>
</feature>
<evidence type="ECO:0000313" key="11">
    <source>
        <dbReference type="Proteomes" id="UP000035548"/>
    </source>
</evidence>
<keyword evidence="3 7" id="KW-0812">Transmembrane</keyword>
<proteinExistence type="inferred from homology"/>
<feature type="domain" description="ABC3 transporter permease C-terminal" evidence="8">
    <location>
        <begin position="732"/>
        <end position="849"/>
    </location>
</feature>
<evidence type="ECO:0000256" key="4">
    <source>
        <dbReference type="ARBA" id="ARBA00022989"/>
    </source>
</evidence>
<dbReference type="InterPro" id="IPR050250">
    <property type="entry name" value="Macrolide_Exporter_MacB"/>
</dbReference>
<name>A0A0G3HIM3_9CORY</name>
<dbReference type="InterPro" id="IPR003838">
    <property type="entry name" value="ABC3_permease_C"/>
</dbReference>
<comment type="similarity">
    <text evidence="6">Belongs to the ABC-4 integral membrane protein family.</text>
</comment>
<evidence type="ECO:0000256" key="2">
    <source>
        <dbReference type="ARBA" id="ARBA00022475"/>
    </source>
</evidence>
<evidence type="ECO:0000256" key="3">
    <source>
        <dbReference type="ARBA" id="ARBA00022692"/>
    </source>
</evidence>
<dbReference type="EMBL" id="CP011546">
    <property type="protein sequence ID" value="AKK11788.1"/>
    <property type="molecule type" value="Genomic_DNA"/>
</dbReference>
<evidence type="ECO:0000256" key="6">
    <source>
        <dbReference type="ARBA" id="ARBA00038076"/>
    </source>
</evidence>
<feature type="domain" description="MacB-like periplasmic core" evidence="9">
    <location>
        <begin position="22"/>
        <end position="217"/>
    </location>
</feature>
<keyword evidence="5 7" id="KW-0472">Membrane</keyword>
<evidence type="ECO:0000259" key="8">
    <source>
        <dbReference type="Pfam" id="PF02687"/>
    </source>
</evidence>
<dbReference type="Pfam" id="PF12704">
    <property type="entry name" value="MacB_PCD"/>
    <property type="match status" value="2"/>
</dbReference>
<gene>
    <name evidence="10" type="ORF">CUTER_09055</name>
</gene>
<evidence type="ECO:0000313" key="10">
    <source>
        <dbReference type="EMBL" id="AKK11788.1"/>
    </source>
</evidence>
<feature type="transmembrane region" description="Helical" evidence="7">
    <location>
        <begin position="402"/>
        <end position="426"/>
    </location>
</feature>
<dbReference type="PATRIC" id="fig|1072256.5.peg.1790"/>
<protein>
    <submittedName>
        <fullName evidence="10">ABC superfamily ATP binding cassette transporter permease protein</fullName>
    </submittedName>
</protein>
<reference evidence="11" key="2">
    <citation type="submission" date="2015-05" db="EMBL/GenBank/DDBJ databases">
        <title>Complete genome sequence of Corynebacterium uterequi DSM 45634, isolated from the uterus of a maiden mare.</title>
        <authorList>
            <person name="Ruckert C."/>
            <person name="Albersmeier A."/>
            <person name="Winkler A."/>
            <person name="Tauch A."/>
        </authorList>
    </citation>
    <scope>NUCLEOTIDE SEQUENCE [LARGE SCALE GENOMIC DNA]</scope>
    <source>
        <strain evidence="11">DSM 45634</strain>
    </source>
</reference>
<keyword evidence="4 7" id="KW-1133">Transmembrane helix</keyword>
<feature type="transmembrane region" description="Helical" evidence="7">
    <location>
        <begin position="727"/>
        <end position="753"/>
    </location>
</feature>
<dbReference type="PANTHER" id="PTHR30572">
    <property type="entry name" value="MEMBRANE COMPONENT OF TRANSPORTER-RELATED"/>
    <property type="match status" value="1"/>
</dbReference>
<feature type="transmembrane region" description="Helical" evidence="7">
    <location>
        <begin position="432"/>
        <end position="452"/>
    </location>
</feature>
<dbReference type="InterPro" id="IPR025857">
    <property type="entry name" value="MacB_PCD"/>
</dbReference>
<keyword evidence="2" id="KW-1003">Cell membrane</keyword>
<dbReference type="RefSeq" id="WP_047260119.1">
    <property type="nucleotide sequence ID" value="NZ_CP011546.1"/>
</dbReference>
<feature type="transmembrane region" description="Helical" evidence="7">
    <location>
        <begin position="262"/>
        <end position="288"/>
    </location>
</feature>
<dbReference type="GO" id="GO:0022857">
    <property type="term" value="F:transmembrane transporter activity"/>
    <property type="evidence" value="ECO:0007669"/>
    <property type="project" value="TreeGrafter"/>
</dbReference>
<dbReference type="KEGG" id="cut:CUTER_09055"/>
<comment type="subcellular location">
    <subcellularLocation>
        <location evidence="1">Cell membrane</location>
        <topology evidence="1">Multi-pass membrane protein</topology>
    </subcellularLocation>
</comment>
<evidence type="ECO:0000256" key="5">
    <source>
        <dbReference type="ARBA" id="ARBA00023136"/>
    </source>
</evidence>
<keyword evidence="11" id="KW-1185">Reference proteome</keyword>
<organism evidence="10 11">
    <name type="scientific">Corynebacterium uterequi</name>
    <dbReference type="NCBI Taxonomy" id="1072256"/>
    <lineage>
        <taxon>Bacteria</taxon>
        <taxon>Bacillati</taxon>
        <taxon>Actinomycetota</taxon>
        <taxon>Actinomycetes</taxon>
        <taxon>Mycobacteriales</taxon>
        <taxon>Corynebacteriaceae</taxon>
        <taxon>Corynebacterium</taxon>
    </lineage>
</organism>